<evidence type="ECO:0000259" key="2">
    <source>
        <dbReference type="Pfam" id="PF12172"/>
    </source>
</evidence>
<dbReference type="EMBL" id="LR746496">
    <property type="protein sequence ID" value="CAA7600668.1"/>
    <property type="molecule type" value="Genomic_DNA"/>
</dbReference>
<dbReference type="Pfam" id="PF01796">
    <property type="entry name" value="OB_ChsH2_C"/>
    <property type="match status" value="1"/>
</dbReference>
<dbReference type="SUPFAM" id="SSF50249">
    <property type="entry name" value="Nucleic acid-binding proteins"/>
    <property type="match status" value="1"/>
</dbReference>
<keyword evidence="5" id="KW-1185">Reference proteome</keyword>
<sequence length="169" mass="19240">MSAEQRTNSAGKVKLEEQEIGAVLYNVDPIIMKYHYEIDYMHSYAQDSPFFEGLSKGELWGSKCPVCGSTFGTPRGHCMNCGAKTEWMQLPLEAKIHTYTTCYFGSQEFLAETPFTLILVEWPNVDTFFLSRLLGVAPDEVKIGMPVRAKFRRLSQFKPTDVYFVPEES</sequence>
<name>A0A8S0W2F8_9FIRM</name>
<feature type="domain" description="ChsH2 rubredoxin-like zinc ribbon" evidence="2">
    <location>
        <begin position="51"/>
        <end position="84"/>
    </location>
</feature>
<dbReference type="Proteomes" id="UP001071230">
    <property type="component" value="Unassembled WGS sequence"/>
</dbReference>
<dbReference type="PANTHER" id="PTHR34075">
    <property type="entry name" value="BLR3430 PROTEIN"/>
    <property type="match status" value="1"/>
</dbReference>
<evidence type="ECO:0000313" key="3">
    <source>
        <dbReference type="EMBL" id="CAA7600668.1"/>
    </source>
</evidence>
<evidence type="ECO:0000313" key="4">
    <source>
        <dbReference type="EMBL" id="CEJ09449.1"/>
    </source>
</evidence>
<evidence type="ECO:0000259" key="1">
    <source>
        <dbReference type="Pfam" id="PF01796"/>
    </source>
</evidence>
<dbReference type="EMBL" id="CDGJ01000132">
    <property type="protein sequence ID" value="CEJ09449.1"/>
    <property type="molecule type" value="Genomic_DNA"/>
</dbReference>
<dbReference type="InterPro" id="IPR022002">
    <property type="entry name" value="ChsH2_Znr"/>
</dbReference>
<dbReference type="RefSeq" id="WP_240984309.1">
    <property type="nucleotide sequence ID" value="NZ_CDGJ01000132.1"/>
</dbReference>
<proteinExistence type="predicted"/>
<dbReference type="PANTHER" id="PTHR34075:SF5">
    <property type="entry name" value="BLR3430 PROTEIN"/>
    <property type="match status" value="1"/>
</dbReference>
<gene>
    <name evidence="3" type="ORF">DEACI_1321</name>
    <name evidence="4" type="ORF">DEACI_3933</name>
</gene>
<organism evidence="3">
    <name type="scientific">Acididesulfobacillus acetoxydans</name>
    <dbReference type="NCBI Taxonomy" id="1561005"/>
    <lineage>
        <taxon>Bacteria</taxon>
        <taxon>Bacillati</taxon>
        <taxon>Bacillota</taxon>
        <taxon>Clostridia</taxon>
        <taxon>Eubacteriales</taxon>
        <taxon>Peptococcaceae</taxon>
        <taxon>Acididesulfobacillus</taxon>
    </lineage>
</organism>
<dbReference type="Proteomes" id="UP000836597">
    <property type="component" value="Chromosome"/>
</dbReference>
<dbReference type="Pfam" id="PF12172">
    <property type="entry name" value="zf-ChsH2"/>
    <property type="match status" value="1"/>
</dbReference>
<dbReference type="InterPro" id="IPR002878">
    <property type="entry name" value="ChsH2_C"/>
</dbReference>
<dbReference type="InterPro" id="IPR012340">
    <property type="entry name" value="NA-bd_OB-fold"/>
</dbReference>
<reference evidence="4" key="1">
    <citation type="submission" date="2014-11" db="EMBL/GenBank/DDBJ databases">
        <authorList>
            <person name="Hornung B.V."/>
        </authorList>
    </citation>
    <scope>NUCLEOTIDE SEQUENCE</scope>
    <source>
        <strain evidence="4">INE</strain>
    </source>
</reference>
<accession>A0A8S0W2F8</accession>
<evidence type="ECO:0000313" key="5">
    <source>
        <dbReference type="Proteomes" id="UP001071230"/>
    </source>
</evidence>
<dbReference type="Gene3D" id="6.10.30.10">
    <property type="match status" value="1"/>
</dbReference>
<reference evidence="3" key="2">
    <citation type="submission" date="2020-01" db="EMBL/GenBank/DDBJ databases">
        <authorList>
            <person name="Hornung B."/>
        </authorList>
    </citation>
    <scope>NUCLEOTIDE SEQUENCE</scope>
    <source>
        <strain evidence="3">PacBioINE</strain>
    </source>
</reference>
<protein>
    <submittedName>
        <fullName evidence="4">DUF35 OB-fold domain</fullName>
    </submittedName>
    <submittedName>
        <fullName evidence="3">Nucleic acid-binding, OB-fold</fullName>
    </submittedName>
</protein>
<dbReference type="KEGG" id="aacx:DEACI_1321"/>
<dbReference type="AlphaFoldDB" id="A0A8S0W2F8"/>
<dbReference type="InterPro" id="IPR052513">
    <property type="entry name" value="Thioester_dehydratase-like"/>
</dbReference>
<feature type="domain" description="ChsH2 C-terminal OB-fold" evidence="1">
    <location>
        <begin position="87"/>
        <end position="152"/>
    </location>
</feature>